<name>A0ABM9AJ79_9GAMM</name>
<proteinExistence type="predicted"/>
<sequence>MRKLVLATAIGAVMLSGSALAAKPTSISYSSKGTTTEGVEFANYTVKCSNGKRQPLTAWNKRKKWCVGQESQELCHKKQMKAAKAACKLD</sequence>
<evidence type="ECO:0000313" key="3">
    <source>
        <dbReference type="Proteomes" id="UP000838100"/>
    </source>
</evidence>
<accession>A0ABM9AJ79</accession>
<feature type="chain" id="PRO_5045863324" evidence="1">
    <location>
        <begin position="22"/>
        <end position="90"/>
    </location>
</feature>
<keyword evidence="1" id="KW-0732">Signal</keyword>
<evidence type="ECO:0000256" key="1">
    <source>
        <dbReference type="SAM" id="SignalP"/>
    </source>
</evidence>
<dbReference type="RefSeq" id="WP_237445967.1">
    <property type="nucleotide sequence ID" value="NZ_CAKLPX010000006.1"/>
</dbReference>
<protein>
    <submittedName>
        <fullName evidence="2">Uncharacterized protein</fullName>
    </submittedName>
</protein>
<dbReference type="EMBL" id="CAKLPX010000006">
    <property type="protein sequence ID" value="CAH0993285.1"/>
    <property type="molecule type" value="Genomic_DNA"/>
</dbReference>
<organism evidence="2 3">
    <name type="scientific">Sinobacterium norvegicum</name>
    <dbReference type="NCBI Taxonomy" id="1641715"/>
    <lineage>
        <taxon>Bacteria</taxon>
        <taxon>Pseudomonadati</taxon>
        <taxon>Pseudomonadota</taxon>
        <taxon>Gammaproteobacteria</taxon>
        <taxon>Cellvibrionales</taxon>
        <taxon>Spongiibacteraceae</taxon>
        <taxon>Sinobacterium</taxon>
    </lineage>
</organism>
<gene>
    <name evidence="2" type="ORF">SIN8267_03433</name>
</gene>
<evidence type="ECO:0000313" key="2">
    <source>
        <dbReference type="EMBL" id="CAH0993285.1"/>
    </source>
</evidence>
<feature type="signal peptide" evidence="1">
    <location>
        <begin position="1"/>
        <end position="21"/>
    </location>
</feature>
<dbReference type="Proteomes" id="UP000838100">
    <property type="component" value="Unassembled WGS sequence"/>
</dbReference>
<reference evidence="2" key="1">
    <citation type="submission" date="2021-12" db="EMBL/GenBank/DDBJ databases">
        <authorList>
            <person name="Rodrigo-Torres L."/>
            <person name="Arahal R. D."/>
            <person name="Lucena T."/>
        </authorList>
    </citation>
    <scope>NUCLEOTIDE SEQUENCE</scope>
    <source>
        <strain evidence="2">CECT 8267</strain>
    </source>
</reference>
<keyword evidence="3" id="KW-1185">Reference proteome</keyword>
<comment type="caution">
    <text evidence="2">The sequence shown here is derived from an EMBL/GenBank/DDBJ whole genome shotgun (WGS) entry which is preliminary data.</text>
</comment>